<organism evidence="1 2">
    <name type="scientific">Mucuna pruriens</name>
    <name type="common">Velvet bean</name>
    <name type="synonym">Dolichos pruriens</name>
    <dbReference type="NCBI Taxonomy" id="157652"/>
    <lineage>
        <taxon>Eukaryota</taxon>
        <taxon>Viridiplantae</taxon>
        <taxon>Streptophyta</taxon>
        <taxon>Embryophyta</taxon>
        <taxon>Tracheophyta</taxon>
        <taxon>Spermatophyta</taxon>
        <taxon>Magnoliopsida</taxon>
        <taxon>eudicotyledons</taxon>
        <taxon>Gunneridae</taxon>
        <taxon>Pentapetalae</taxon>
        <taxon>rosids</taxon>
        <taxon>fabids</taxon>
        <taxon>Fabales</taxon>
        <taxon>Fabaceae</taxon>
        <taxon>Papilionoideae</taxon>
        <taxon>50 kb inversion clade</taxon>
        <taxon>NPAAA clade</taxon>
        <taxon>indigoferoid/millettioid clade</taxon>
        <taxon>Phaseoleae</taxon>
        <taxon>Mucuna</taxon>
    </lineage>
</organism>
<dbReference type="CDD" id="cd00303">
    <property type="entry name" value="retropepsin_like"/>
    <property type="match status" value="1"/>
</dbReference>
<evidence type="ECO:0000313" key="1">
    <source>
        <dbReference type="EMBL" id="RDX78144.1"/>
    </source>
</evidence>
<proteinExistence type="predicted"/>
<dbReference type="EMBL" id="QJKJ01008953">
    <property type="protein sequence ID" value="RDX78144.1"/>
    <property type="molecule type" value="Genomic_DNA"/>
</dbReference>
<reference evidence="1" key="1">
    <citation type="submission" date="2018-05" db="EMBL/GenBank/DDBJ databases">
        <title>Draft genome of Mucuna pruriens seed.</title>
        <authorList>
            <person name="Nnadi N.E."/>
            <person name="Vos R."/>
            <person name="Hasami M.H."/>
            <person name="Devisetty U.K."/>
            <person name="Aguiy J.C."/>
        </authorList>
    </citation>
    <scope>NUCLEOTIDE SEQUENCE [LARGE SCALE GENOMIC DNA]</scope>
    <source>
        <strain evidence="1">JCA_2017</strain>
    </source>
</reference>
<dbReference type="Gene3D" id="2.40.70.10">
    <property type="entry name" value="Acid Proteases"/>
    <property type="match status" value="1"/>
</dbReference>
<evidence type="ECO:0000313" key="2">
    <source>
        <dbReference type="Proteomes" id="UP000257109"/>
    </source>
</evidence>
<dbReference type="PANTHER" id="PTHR33240:SF15">
    <property type="entry name" value="GAG-PRO-LIKE PROTEIN"/>
    <property type="match status" value="1"/>
</dbReference>
<name>A0A371FIK8_MUCPR</name>
<comment type="caution">
    <text evidence="1">The sequence shown here is derived from an EMBL/GenBank/DDBJ whole genome shotgun (WGS) entry which is preliminary data.</text>
</comment>
<accession>A0A371FIK8</accession>
<dbReference type="Proteomes" id="UP000257109">
    <property type="component" value="Unassembled WGS sequence"/>
</dbReference>
<dbReference type="AlphaFoldDB" id="A0A371FIK8"/>
<feature type="non-terminal residue" evidence="1">
    <location>
        <position position="1"/>
    </location>
</feature>
<sequence length="225" mass="25045">MVVEDFKIERVLIDQGSSANILYGSTYRRMGLLGLKETPGCLYGFSGERVPIKGTVELDTNFGEGGNAKMIPVLYTVIEAEASYNIIMGRPALNRLKAIVSTYHLCMKYPTTEGVGAVWADSSMAKRCYQDSLKVGQRRSAINTLSLKLDPRCHDERERPHGGRQCSSLKEPIFLHYNFSLLYLSPNNSCPITRLSNQEDPVHLSVLPPGRTDRHVCPSLQPAEL</sequence>
<dbReference type="InterPro" id="IPR021109">
    <property type="entry name" value="Peptidase_aspartic_dom_sf"/>
</dbReference>
<keyword evidence="2" id="KW-1185">Reference proteome</keyword>
<dbReference type="PANTHER" id="PTHR33240">
    <property type="entry name" value="OS08G0508500 PROTEIN"/>
    <property type="match status" value="1"/>
</dbReference>
<gene>
    <name evidence="1" type="ORF">CR513_41620</name>
</gene>
<dbReference type="OrthoDB" id="1434300at2759"/>
<protein>
    <submittedName>
        <fullName evidence="1">Uncharacterized protein</fullName>
    </submittedName>
</protein>